<gene>
    <name evidence="18" type="primary">DKK3</name>
</gene>
<dbReference type="GeneID" id="115468874"/>
<dbReference type="RefSeq" id="XP_030056836.1">
    <property type="nucleotide sequence ID" value="XM_030200976.1"/>
</dbReference>
<dbReference type="InParanoid" id="A0A6P7XV26"/>
<dbReference type="KEGG" id="muo:115468874"/>
<evidence type="ECO:0000256" key="6">
    <source>
        <dbReference type="ARBA" id="ARBA00022729"/>
    </source>
</evidence>
<proteinExistence type="inferred from homology"/>
<dbReference type="PANTHER" id="PTHR12113:SF8">
    <property type="entry name" value="DICKKOPF-RELATED PROTEIN 3"/>
    <property type="match status" value="1"/>
</dbReference>
<dbReference type="PANTHER" id="PTHR12113">
    <property type="entry name" value="DICKKOPF3-LIKE 3"/>
    <property type="match status" value="1"/>
</dbReference>
<evidence type="ECO:0000256" key="13">
    <source>
        <dbReference type="SAM" id="Coils"/>
    </source>
</evidence>
<evidence type="ECO:0000256" key="7">
    <source>
        <dbReference type="ARBA" id="ARBA00023054"/>
    </source>
</evidence>
<evidence type="ECO:0000256" key="9">
    <source>
        <dbReference type="ARBA" id="ARBA00023180"/>
    </source>
</evidence>
<keyword evidence="8" id="KW-1015">Disulfide bond</keyword>
<dbReference type="InterPro" id="IPR047300">
    <property type="entry name" value="Dkk3_Cys2"/>
</dbReference>
<feature type="signal peptide" evidence="14">
    <location>
        <begin position="1"/>
        <end position="18"/>
    </location>
</feature>
<protein>
    <recommendedName>
        <fullName evidence="12">Dickkopf-related protein 3</fullName>
    </recommendedName>
</protein>
<dbReference type="InterPro" id="IPR023569">
    <property type="entry name" value="Prokineticin_domain"/>
</dbReference>
<keyword evidence="6 14" id="KW-0732">Signal</keyword>
<keyword evidence="4" id="KW-0964">Secreted</keyword>
<evidence type="ECO:0000259" key="15">
    <source>
        <dbReference type="Pfam" id="PF04706"/>
    </source>
</evidence>
<evidence type="ECO:0000256" key="4">
    <source>
        <dbReference type="ARBA" id="ARBA00022525"/>
    </source>
</evidence>
<comment type="similarity">
    <text evidence="2">Belongs to the dickkopf family.</text>
</comment>
<organism evidence="17 18">
    <name type="scientific">Microcaecilia unicolor</name>
    <dbReference type="NCBI Taxonomy" id="1415580"/>
    <lineage>
        <taxon>Eukaryota</taxon>
        <taxon>Metazoa</taxon>
        <taxon>Chordata</taxon>
        <taxon>Craniata</taxon>
        <taxon>Vertebrata</taxon>
        <taxon>Euteleostomi</taxon>
        <taxon>Amphibia</taxon>
        <taxon>Gymnophiona</taxon>
        <taxon>Siphonopidae</taxon>
        <taxon>Microcaecilia</taxon>
    </lineage>
</organism>
<evidence type="ECO:0000256" key="12">
    <source>
        <dbReference type="ARBA" id="ARBA00068349"/>
    </source>
</evidence>
<dbReference type="AlphaFoldDB" id="A0A6P7XV26"/>
<evidence type="ECO:0000259" key="16">
    <source>
        <dbReference type="Pfam" id="PF06607"/>
    </source>
</evidence>
<comment type="function">
    <text evidence="10">Antagonizes canonical Wnt signaling by inhibiting LRP5/6 interaction with Wnt and by forming a ternary complex with the transmembrane protein KREMEN that promotes internalization of LRP5/6. DKKs play an important role in vertebrate development, where they locally inhibit Wnt regulated processes such as antero-posterior axial patterning, limb development, somitogenesis and eye formation. In the adult, Dkks are implicated in bone formation and bone disease, cancer and Alzheimer disease.</text>
</comment>
<dbReference type="CTD" id="27122"/>
<feature type="chain" id="PRO_5027970310" description="Dickkopf-related protein 3" evidence="14">
    <location>
        <begin position="19"/>
        <end position="352"/>
    </location>
</feature>
<dbReference type="Pfam" id="PF04706">
    <property type="entry name" value="Dickkopf_N"/>
    <property type="match status" value="1"/>
</dbReference>
<dbReference type="GO" id="GO:0090090">
    <property type="term" value="P:negative regulation of canonical Wnt signaling pathway"/>
    <property type="evidence" value="ECO:0007669"/>
    <property type="project" value="TreeGrafter"/>
</dbReference>
<keyword evidence="7 13" id="KW-0175">Coiled coil</keyword>
<evidence type="ECO:0000256" key="14">
    <source>
        <dbReference type="SAM" id="SignalP"/>
    </source>
</evidence>
<evidence type="ECO:0000313" key="18">
    <source>
        <dbReference type="RefSeq" id="XP_030056836.1"/>
    </source>
</evidence>
<accession>A0A6P7XV26</accession>
<dbReference type="FunFam" id="2.10.80.10:FF:000003">
    <property type="entry name" value="Dickkopf WNT-signaling pathway inhibitor 3"/>
    <property type="match status" value="1"/>
</dbReference>
<feature type="coiled-coil region" evidence="13">
    <location>
        <begin position="38"/>
        <end position="79"/>
    </location>
</feature>
<dbReference type="InterPro" id="IPR006796">
    <property type="entry name" value="Dickkopf_N"/>
</dbReference>
<evidence type="ECO:0000256" key="5">
    <source>
        <dbReference type="ARBA" id="ARBA00022687"/>
    </source>
</evidence>
<keyword evidence="5" id="KW-0879">Wnt signaling pathway</keyword>
<feature type="domain" description="Prokineticin" evidence="16">
    <location>
        <begin position="203"/>
        <end position="271"/>
    </location>
</feature>
<dbReference type="GO" id="GO:0016055">
    <property type="term" value="P:Wnt signaling pathway"/>
    <property type="evidence" value="ECO:0007669"/>
    <property type="project" value="UniProtKB-KW"/>
</dbReference>
<dbReference type="FunCoup" id="A0A6P7XV26">
    <property type="interactions" value="246"/>
</dbReference>
<dbReference type="InterPro" id="IPR039863">
    <property type="entry name" value="DKK1-4"/>
</dbReference>
<dbReference type="CDD" id="cd23274">
    <property type="entry name" value="Dkk3_Cys2"/>
    <property type="match status" value="1"/>
</dbReference>
<keyword evidence="3" id="KW-0217">Developmental protein</keyword>
<name>A0A6P7XV26_9AMPH</name>
<dbReference type="Gene3D" id="2.10.80.10">
    <property type="entry name" value="Lipase, subunit A"/>
    <property type="match status" value="1"/>
</dbReference>
<dbReference type="Proteomes" id="UP000515156">
    <property type="component" value="Chromosome 4"/>
</dbReference>
<evidence type="ECO:0000256" key="3">
    <source>
        <dbReference type="ARBA" id="ARBA00022473"/>
    </source>
</evidence>
<dbReference type="GO" id="GO:0048019">
    <property type="term" value="F:receptor antagonist activity"/>
    <property type="evidence" value="ECO:0007669"/>
    <property type="project" value="TreeGrafter"/>
</dbReference>
<evidence type="ECO:0000256" key="1">
    <source>
        <dbReference type="ARBA" id="ARBA00004613"/>
    </source>
</evidence>
<dbReference type="CDD" id="cd23014">
    <property type="entry name" value="Dkk3_N_Cys1"/>
    <property type="match status" value="1"/>
</dbReference>
<dbReference type="OrthoDB" id="6359792at2759"/>
<evidence type="ECO:0000256" key="11">
    <source>
        <dbReference type="ARBA" id="ARBA00064421"/>
    </source>
</evidence>
<sequence>MLQVVLLVLSLALGSVDPTPARSREDEVGEARNFSLGEATLSELLQEVEELMEDTEHKLQNAVKEIEAEEENAARKMADVDFENLPPSYHNESNTETKIGNKTIHTHQEINKLTDNKTGSTIYSETVITSIKGEDNKRNQECMIDDDCDNGKYCRLGNFEYKCLPCITQDVSICSRDGECCGGKLCVWGQCTQAASKGENGTICESQQECNPGLCCAIHKNLLFPVCTPLPLQGEFCHDSSNKIPELIAWQLEPDGVLDHCPCATGLYCRPQRHGLISICDQVPLNGTRDTDMEILLAMEAFPFLDGSDDLEADKIIQEVNNELIDHERSISEQMDPLEPDFIPDIPFEDEI</sequence>
<evidence type="ECO:0000256" key="2">
    <source>
        <dbReference type="ARBA" id="ARBA00010842"/>
    </source>
</evidence>
<dbReference type="Pfam" id="PF06607">
    <property type="entry name" value="Prokineticin"/>
    <property type="match status" value="1"/>
</dbReference>
<evidence type="ECO:0000256" key="10">
    <source>
        <dbReference type="ARBA" id="ARBA00054161"/>
    </source>
</evidence>
<keyword evidence="9" id="KW-0325">Glycoprotein</keyword>
<feature type="domain" description="Dickkopf N-terminal cysteine-rich" evidence="15">
    <location>
        <begin position="141"/>
        <end position="192"/>
    </location>
</feature>
<dbReference type="GO" id="GO:0005615">
    <property type="term" value="C:extracellular space"/>
    <property type="evidence" value="ECO:0007669"/>
    <property type="project" value="TreeGrafter"/>
</dbReference>
<comment type="subcellular location">
    <subcellularLocation>
        <location evidence="1">Secreted</location>
    </subcellularLocation>
</comment>
<reference evidence="18" key="1">
    <citation type="submission" date="2025-08" db="UniProtKB">
        <authorList>
            <consortium name="RefSeq"/>
        </authorList>
    </citation>
    <scope>IDENTIFICATION</scope>
</reference>
<evidence type="ECO:0000256" key="8">
    <source>
        <dbReference type="ARBA" id="ARBA00023157"/>
    </source>
</evidence>
<comment type="subunit">
    <text evidence="11">Interacts with LRP5 and LRP6.</text>
</comment>
<keyword evidence="17" id="KW-1185">Reference proteome</keyword>
<dbReference type="GO" id="GO:0039706">
    <property type="term" value="F:co-receptor binding"/>
    <property type="evidence" value="ECO:0007669"/>
    <property type="project" value="TreeGrafter"/>
</dbReference>
<evidence type="ECO:0000313" key="17">
    <source>
        <dbReference type="Proteomes" id="UP000515156"/>
    </source>
</evidence>
<dbReference type="InterPro" id="IPR047301">
    <property type="entry name" value="Dkk3_N"/>
</dbReference>